<dbReference type="WBParaSite" id="L893_g26833.t1">
    <property type="protein sequence ID" value="L893_g26833.t1"/>
    <property type="gene ID" value="L893_g26833"/>
</dbReference>
<sequence length="82" mass="9108">MQDINMIVVVAAIVICNNDSNTSTLGVLLSYDGLVFIYILNTVSMTFFNPECRRFLFKSTSKVSATYHVRPTEGGTHWVMGA</sequence>
<accession>A0A1I7ZIT1</accession>
<keyword evidence="1" id="KW-0472">Membrane</keyword>
<reference evidence="3" key="1">
    <citation type="submission" date="2016-11" db="UniProtKB">
        <authorList>
            <consortium name="WormBaseParasite"/>
        </authorList>
    </citation>
    <scope>IDENTIFICATION</scope>
</reference>
<feature type="transmembrane region" description="Helical" evidence="1">
    <location>
        <begin position="28"/>
        <end position="48"/>
    </location>
</feature>
<keyword evidence="2" id="KW-1185">Reference proteome</keyword>
<keyword evidence="1" id="KW-1133">Transmembrane helix</keyword>
<dbReference type="Proteomes" id="UP000095287">
    <property type="component" value="Unplaced"/>
</dbReference>
<evidence type="ECO:0000313" key="2">
    <source>
        <dbReference type="Proteomes" id="UP000095287"/>
    </source>
</evidence>
<organism evidence="2 3">
    <name type="scientific">Steinernema glaseri</name>
    <dbReference type="NCBI Taxonomy" id="37863"/>
    <lineage>
        <taxon>Eukaryota</taxon>
        <taxon>Metazoa</taxon>
        <taxon>Ecdysozoa</taxon>
        <taxon>Nematoda</taxon>
        <taxon>Chromadorea</taxon>
        <taxon>Rhabditida</taxon>
        <taxon>Tylenchina</taxon>
        <taxon>Panagrolaimomorpha</taxon>
        <taxon>Strongyloidoidea</taxon>
        <taxon>Steinernematidae</taxon>
        <taxon>Steinernema</taxon>
    </lineage>
</organism>
<evidence type="ECO:0000256" key="1">
    <source>
        <dbReference type="SAM" id="Phobius"/>
    </source>
</evidence>
<name>A0A1I7ZIT1_9BILA</name>
<protein>
    <submittedName>
        <fullName evidence="3">Secreted protein</fullName>
    </submittedName>
</protein>
<dbReference type="AlphaFoldDB" id="A0A1I7ZIT1"/>
<keyword evidence="1" id="KW-0812">Transmembrane</keyword>
<proteinExistence type="predicted"/>
<evidence type="ECO:0000313" key="3">
    <source>
        <dbReference type="WBParaSite" id="L893_g26833.t1"/>
    </source>
</evidence>